<dbReference type="Proteomes" id="UP000515153">
    <property type="component" value="Chromosome V"/>
</dbReference>
<protein>
    <submittedName>
        <fullName evidence="2">Uncharacterized protein</fullName>
    </submittedName>
</protein>
<reference evidence="2" key="3">
    <citation type="submission" date="2025-08" db="UniProtKB">
        <authorList>
            <consortium name="RefSeq"/>
        </authorList>
    </citation>
    <scope>IDENTIFICATION</scope>
    <source>
        <strain evidence="2">NI907</strain>
    </source>
</reference>
<dbReference type="RefSeq" id="XP_030976573.1">
    <property type="nucleotide sequence ID" value="XM_031131598.1"/>
</dbReference>
<name>A0A6P8ANV6_PYRGI</name>
<reference evidence="2" key="2">
    <citation type="submission" date="2019-10" db="EMBL/GenBank/DDBJ databases">
        <authorList>
            <consortium name="NCBI Genome Project"/>
        </authorList>
    </citation>
    <scope>NUCLEOTIDE SEQUENCE</scope>
    <source>
        <strain evidence="2">NI907</strain>
    </source>
</reference>
<keyword evidence="1" id="KW-1185">Reference proteome</keyword>
<reference evidence="1 2" key="1">
    <citation type="journal article" date="2019" name="Mol. Biol. Evol.">
        <title>Blast fungal genomes show frequent chromosomal changes, gene gains and losses, and effector gene turnover.</title>
        <authorList>
            <person name="Gomez Luciano L.B."/>
            <person name="Jason Tsai I."/>
            <person name="Chuma I."/>
            <person name="Tosa Y."/>
            <person name="Chen Y.H."/>
            <person name="Li J.Y."/>
            <person name="Li M.Y."/>
            <person name="Jade Lu M.Y."/>
            <person name="Nakayashiki H."/>
            <person name="Li W.H."/>
        </authorList>
    </citation>
    <scope>NUCLEOTIDE SEQUENCE [LARGE SCALE GENOMIC DNA]</scope>
    <source>
        <strain evidence="1 2">NI907</strain>
    </source>
</reference>
<proteinExistence type="predicted"/>
<dbReference type="GeneID" id="41966503"/>
<dbReference type="KEGG" id="pgri:PgNI_11632"/>
<evidence type="ECO:0000313" key="1">
    <source>
        <dbReference type="Proteomes" id="UP000515153"/>
    </source>
</evidence>
<dbReference type="AlphaFoldDB" id="A0A6P8ANV6"/>
<organism evidence="1 2">
    <name type="scientific">Pyricularia grisea</name>
    <name type="common">Crabgrass-specific blast fungus</name>
    <name type="synonym">Magnaporthe grisea</name>
    <dbReference type="NCBI Taxonomy" id="148305"/>
    <lineage>
        <taxon>Eukaryota</taxon>
        <taxon>Fungi</taxon>
        <taxon>Dikarya</taxon>
        <taxon>Ascomycota</taxon>
        <taxon>Pezizomycotina</taxon>
        <taxon>Sordariomycetes</taxon>
        <taxon>Sordariomycetidae</taxon>
        <taxon>Magnaporthales</taxon>
        <taxon>Pyriculariaceae</taxon>
        <taxon>Pyricularia</taxon>
    </lineage>
</organism>
<accession>A0A6P8ANV6</accession>
<sequence length="103" mass="11739">MSTMNSFAVSRGYKDPMRRSITIVPKAQCQGEKRIPTPYPFSGMSAQLNKHRHWQRIKNHAHWRVRKLRLAATITKPIEVEFSSLSLQGSTATETITPAMEVD</sequence>
<evidence type="ECO:0000313" key="2">
    <source>
        <dbReference type="RefSeq" id="XP_030976573.1"/>
    </source>
</evidence>
<gene>
    <name evidence="2" type="ORF">PgNI_11632</name>
</gene>